<dbReference type="InterPro" id="IPR058912">
    <property type="entry name" value="HTH_animal"/>
</dbReference>
<accession>A0ABN9KZD8</accession>
<keyword evidence="4" id="KW-1185">Reference proteome</keyword>
<feature type="compositionally biased region" description="Polar residues" evidence="1">
    <location>
        <begin position="50"/>
        <end position="62"/>
    </location>
</feature>
<proteinExistence type="predicted"/>
<protein>
    <recommendedName>
        <fullName evidence="2">Helix-turn-helix domain-containing protein</fullName>
    </recommendedName>
</protein>
<evidence type="ECO:0000256" key="1">
    <source>
        <dbReference type="SAM" id="MobiDB-lite"/>
    </source>
</evidence>
<comment type="caution">
    <text evidence="3">The sequence shown here is derived from an EMBL/GenBank/DDBJ whole genome shotgun (WGS) entry which is preliminary data.</text>
</comment>
<sequence length="269" mass="30634">MRDTDVFLACVIPALLTQWEMNILLQISMRYLKGTCYHVWPIRDMATPFQQPSTGQISTPPQERNAGEPVKQAGGRHRKKMGGARPGPTTPIRLAGPAETFYLQVKGTAMGSHVAPPYANAYMIDFEESIIYKNPLFQANVILWKRYIDDVFCIWHGPTETLHSFFETLNVSWPGISFTISNSPERMNFLDTLVIKNPEGLLGTDLYSKSTDRNSLLHFESLHPPSTKKSIPRAQYQRVQQIVSNMSVRESRIREMTHKFEARGYPSPF</sequence>
<feature type="domain" description="Helix-turn-helix" evidence="2">
    <location>
        <begin position="216"/>
        <end position="269"/>
    </location>
</feature>
<name>A0ABN9KZD8_9NEOB</name>
<dbReference type="Pfam" id="PF26215">
    <property type="entry name" value="HTH_animal"/>
    <property type="match status" value="1"/>
</dbReference>
<evidence type="ECO:0000313" key="4">
    <source>
        <dbReference type="Proteomes" id="UP001176940"/>
    </source>
</evidence>
<evidence type="ECO:0000259" key="2">
    <source>
        <dbReference type="Pfam" id="PF26215"/>
    </source>
</evidence>
<dbReference type="Proteomes" id="UP001176940">
    <property type="component" value="Unassembled WGS sequence"/>
</dbReference>
<dbReference type="PANTHER" id="PTHR21301">
    <property type="entry name" value="REVERSE TRANSCRIPTASE"/>
    <property type="match status" value="1"/>
</dbReference>
<dbReference type="EMBL" id="CAUEEQ010004413">
    <property type="protein sequence ID" value="CAJ0927312.1"/>
    <property type="molecule type" value="Genomic_DNA"/>
</dbReference>
<dbReference type="PANTHER" id="PTHR21301:SF12">
    <property type="match status" value="1"/>
</dbReference>
<reference evidence="3" key="1">
    <citation type="submission" date="2023-07" db="EMBL/GenBank/DDBJ databases">
        <authorList>
            <person name="Stuckert A."/>
        </authorList>
    </citation>
    <scope>NUCLEOTIDE SEQUENCE</scope>
</reference>
<organism evidence="3 4">
    <name type="scientific">Ranitomeya imitator</name>
    <name type="common">mimic poison frog</name>
    <dbReference type="NCBI Taxonomy" id="111125"/>
    <lineage>
        <taxon>Eukaryota</taxon>
        <taxon>Metazoa</taxon>
        <taxon>Chordata</taxon>
        <taxon>Craniata</taxon>
        <taxon>Vertebrata</taxon>
        <taxon>Euteleostomi</taxon>
        <taxon>Amphibia</taxon>
        <taxon>Batrachia</taxon>
        <taxon>Anura</taxon>
        <taxon>Neobatrachia</taxon>
        <taxon>Hyloidea</taxon>
        <taxon>Dendrobatidae</taxon>
        <taxon>Dendrobatinae</taxon>
        <taxon>Ranitomeya</taxon>
    </lineage>
</organism>
<gene>
    <name evidence="3" type="ORF">RIMI_LOCUS3016493</name>
</gene>
<feature type="region of interest" description="Disordered" evidence="1">
    <location>
        <begin position="50"/>
        <end position="90"/>
    </location>
</feature>
<evidence type="ECO:0000313" key="3">
    <source>
        <dbReference type="EMBL" id="CAJ0927312.1"/>
    </source>
</evidence>